<organism evidence="5 6">
    <name type="scientific">Cudoniella acicularis</name>
    <dbReference type="NCBI Taxonomy" id="354080"/>
    <lineage>
        <taxon>Eukaryota</taxon>
        <taxon>Fungi</taxon>
        <taxon>Dikarya</taxon>
        <taxon>Ascomycota</taxon>
        <taxon>Pezizomycotina</taxon>
        <taxon>Leotiomycetes</taxon>
        <taxon>Helotiales</taxon>
        <taxon>Tricladiaceae</taxon>
        <taxon>Cudoniella</taxon>
    </lineage>
</organism>
<evidence type="ECO:0000256" key="1">
    <source>
        <dbReference type="ARBA" id="ARBA00022741"/>
    </source>
</evidence>
<keyword evidence="1" id="KW-0547">Nucleotide-binding</keyword>
<dbReference type="Proteomes" id="UP000566819">
    <property type="component" value="Unassembled WGS sequence"/>
</dbReference>
<feature type="region of interest" description="Disordered" evidence="3">
    <location>
        <begin position="98"/>
        <end position="127"/>
    </location>
</feature>
<protein>
    <recommendedName>
        <fullName evidence="4">Mitochondrial chaperone BCS1-like ATPase lid domain-containing protein</fullName>
    </recommendedName>
</protein>
<keyword evidence="6" id="KW-1185">Reference proteome</keyword>
<dbReference type="GO" id="GO:0005524">
    <property type="term" value="F:ATP binding"/>
    <property type="evidence" value="ECO:0007669"/>
    <property type="project" value="UniProtKB-KW"/>
</dbReference>
<name>A0A8H4W6Q5_9HELO</name>
<evidence type="ECO:0000313" key="5">
    <source>
        <dbReference type="EMBL" id="KAF4632939.1"/>
    </source>
</evidence>
<dbReference type="InterPro" id="IPR057495">
    <property type="entry name" value="AAA_lid_BCS1"/>
</dbReference>
<evidence type="ECO:0000256" key="3">
    <source>
        <dbReference type="SAM" id="MobiDB-lite"/>
    </source>
</evidence>
<gene>
    <name evidence="5" type="ORF">G7Y89_g5180</name>
</gene>
<reference evidence="5 6" key="1">
    <citation type="submission" date="2020-03" db="EMBL/GenBank/DDBJ databases">
        <title>Draft Genome Sequence of Cudoniella acicularis.</title>
        <authorList>
            <person name="Buettner E."/>
            <person name="Kellner H."/>
        </authorList>
    </citation>
    <scope>NUCLEOTIDE SEQUENCE [LARGE SCALE GENOMIC DNA]</scope>
    <source>
        <strain evidence="5 6">DSM 108380</strain>
    </source>
</reference>
<proteinExistence type="predicted"/>
<feature type="domain" description="Mitochondrial chaperone BCS1-like ATPase lid" evidence="4">
    <location>
        <begin position="48"/>
        <end position="89"/>
    </location>
</feature>
<dbReference type="Pfam" id="PF25426">
    <property type="entry name" value="AAA_lid_BCS1"/>
    <property type="match status" value="1"/>
</dbReference>
<evidence type="ECO:0000256" key="2">
    <source>
        <dbReference type="ARBA" id="ARBA00022840"/>
    </source>
</evidence>
<evidence type="ECO:0000313" key="6">
    <source>
        <dbReference type="Proteomes" id="UP000566819"/>
    </source>
</evidence>
<dbReference type="EMBL" id="JAAMPI010000304">
    <property type="protein sequence ID" value="KAF4632939.1"/>
    <property type="molecule type" value="Genomic_DNA"/>
</dbReference>
<dbReference type="AlphaFoldDB" id="A0A8H4W6Q5"/>
<comment type="caution">
    <text evidence="5">The sequence shown here is derived from an EMBL/GenBank/DDBJ whole genome shotgun (WGS) entry which is preliminary data.</text>
</comment>
<sequence length="146" mass="15906">MTADLFCVVFKPVEGDVTPPKNAQSDVLVREDREAYEAIRSQGKEVKRVEQLAEKFAASIPELKFSPAEILLFLLRYKESLREAIDNVGKLVSKLVDAKSKPPGVSEAKPGDTQPDTPPDSPRLLPVLSLSDGQATEMANAIAAMQ</sequence>
<evidence type="ECO:0000259" key="4">
    <source>
        <dbReference type="Pfam" id="PF25426"/>
    </source>
</evidence>
<keyword evidence="2" id="KW-0067">ATP-binding</keyword>
<accession>A0A8H4W6Q5</accession>
<dbReference type="OrthoDB" id="10251412at2759"/>